<dbReference type="RefSeq" id="WP_118279259.1">
    <property type="nucleotide sequence ID" value="NZ_DAWAXO010000069.1"/>
</dbReference>
<feature type="region of interest" description="Disordered" evidence="1">
    <location>
        <begin position="42"/>
        <end position="90"/>
    </location>
</feature>
<evidence type="ECO:0000256" key="2">
    <source>
        <dbReference type="SAM" id="SignalP"/>
    </source>
</evidence>
<dbReference type="Proteomes" id="UP000285832">
    <property type="component" value="Unassembled WGS sequence"/>
</dbReference>
<organism evidence="3 4">
    <name type="scientific">[Ruminococcus] lactaris</name>
    <dbReference type="NCBI Taxonomy" id="46228"/>
    <lineage>
        <taxon>Bacteria</taxon>
        <taxon>Bacillati</taxon>
        <taxon>Bacillota</taxon>
        <taxon>Clostridia</taxon>
        <taxon>Lachnospirales</taxon>
        <taxon>Lachnospiraceae</taxon>
        <taxon>Mediterraneibacter</taxon>
    </lineage>
</organism>
<sequence>MKQNRWNKYLKIICSGLLILSMCFSSLDTALVFAENRSFVTSESEMTDLQGEESIPVENDSSIESDSESALEPNENTSTEESSTDNIVSDVPEEISVQSLEEAVQEIDARGEAASTNRVEYVDAKGTTINGAPTTIAYGNISEHKALSIDGRHFDFLSAKVNGKDCVYIGEYNGVLYYSTDGVVAIKMEDGRNLTMTYQEYYFVTIKEVLPTNCDPGTIAMKKGSENIPVETNKQIRVNAGEDWVISVTPGKDNHKPTNYADKKKDLRLNQLRQKKVPE</sequence>
<feature type="chain" id="PRO_5038357891" evidence="2">
    <location>
        <begin position="31"/>
        <end position="279"/>
    </location>
</feature>
<feature type="signal peptide" evidence="2">
    <location>
        <begin position="1"/>
        <end position="30"/>
    </location>
</feature>
<evidence type="ECO:0000256" key="1">
    <source>
        <dbReference type="SAM" id="MobiDB-lite"/>
    </source>
</evidence>
<evidence type="ECO:0000313" key="3">
    <source>
        <dbReference type="EMBL" id="RHJ60024.1"/>
    </source>
</evidence>
<protein>
    <submittedName>
        <fullName evidence="3">Uncharacterized protein</fullName>
    </submittedName>
</protein>
<reference evidence="3 4" key="1">
    <citation type="submission" date="2018-08" db="EMBL/GenBank/DDBJ databases">
        <title>A genome reference for cultivated species of the human gut microbiota.</title>
        <authorList>
            <person name="Zou Y."/>
            <person name="Xue W."/>
            <person name="Luo G."/>
        </authorList>
    </citation>
    <scope>NUCLEOTIDE SEQUENCE [LARGE SCALE GENOMIC DNA]</scope>
    <source>
        <strain evidence="3 4">AM09-9</strain>
    </source>
</reference>
<keyword evidence="2" id="KW-0732">Signal</keyword>
<gene>
    <name evidence="3" type="ORF">DW116_10170</name>
</gene>
<feature type="compositionally biased region" description="Low complexity" evidence="1">
    <location>
        <begin position="74"/>
        <end position="86"/>
    </location>
</feature>
<evidence type="ECO:0000313" key="4">
    <source>
        <dbReference type="Proteomes" id="UP000285832"/>
    </source>
</evidence>
<name>A0A415D1V6_9FIRM</name>
<accession>A0A415D1V6</accession>
<dbReference type="AlphaFoldDB" id="A0A415D1V6"/>
<comment type="caution">
    <text evidence="3">The sequence shown here is derived from an EMBL/GenBank/DDBJ whole genome shotgun (WGS) entry which is preliminary data.</text>
</comment>
<dbReference type="EMBL" id="QRMI01000027">
    <property type="protein sequence ID" value="RHJ60024.1"/>
    <property type="molecule type" value="Genomic_DNA"/>
</dbReference>
<proteinExistence type="predicted"/>